<keyword evidence="2" id="KW-1185">Reference proteome</keyword>
<proteinExistence type="predicted"/>
<evidence type="ECO:0000313" key="1">
    <source>
        <dbReference type="EMBL" id="OPJ63687.1"/>
    </source>
</evidence>
<dbReference type="OrthoDB" id="9767864at2"/>
<dbReference type="EMBL" id="MZGT01000016">
    <property type="protein sequence ID" value="OPJ63687.1"/>
    <property type="molecule type" value="Genomic_DNA"/>
</dbReference>
<dbReference type="PANTHER" id="PTHR35861:SF2">
    <property type="entry name" value="FELS-2 PROPHAGE PROTEIN"/>
    <property type="match status" value="1"/>
</dbReference>
<organism evidence="1 2">
    <name type="scientific">Clostridium chromiireducens</name>
    <dbReference type="NCBI Taxonomy" id="225345"/>
    <lineage>
        <taxon>Bacteria</taxon>
        <taxon>Bacillati</taxon>
        <taxon>Bacillota</taxon>
        <taxon>Clostridia</taxon>
        <taxon>Eubacteriales</taxon>
        <taxon>Clostridiaceae</taxon>
        <taxon>Clostridium</taxon>
    </lineage>
</organism>
<dbReference type="InterPro" id="IPR052042">
    <property type="entry name" value="Tail_sheath_structural"/>
</dbReference>
<dbReference type="STRING" id="225345.CLCHR_15020"/>
<reference evidence="1 2" key="1">
    <citation type="submission" date="2017-03" db="EMBL/GenBank/DDBJ databases">
        <title>Genome sequence of Clostridium chromiireducens DSM 23318.</title>
        <authorList>
            <person name="Poehlein A."/>
            <person name="Daniel R."/>
        </authorList>
    </citation>
    <scope>NUCLEOTIDE SEQUENCE [LARGE SCALE GENOMIC DNA]</scope>
    <source>
        <strain evidence="1 2">DSM 23318</strain>
    </source>
</reference>
<dbReference type="Proteomes" id="UP000191056">
    <property type="component" value="Unassembled WGS sequence"/>
</dbReference>
<sequence length="489" mass="53337">MTYQHGISIQEQATSVAIPTQSISTITVAIGTAPINLISNPNAAVNKPIVVKSYSEAVAAIGYCDDWDNYTLCQAVDAFFKVFEVGPLVLINVLDPNTHKGSSTDTVTIKNKTAQITSSGVLLDTNFIVKDSAGAVTYAKNTDYTVAFGSDGYPLITILDGGAIPGTATQLKVSYNKIDPSKVVTSDIIGKYDDTTNIYKGIECITRVFPMYNLVPGLLIAPGWSHKKDVEAALVNKNTLINGSFNSQVISDIDCSSSAVNTYSKAITWKSTNNYKNKRELALWPKVKIGEKIYWYSAIFAASIVYLDTQNKDVPYKSPSNKKIPISATVLDDDSEVFLDITQANALNGAGIITALNMSGWRTWGNNTSIYPDSTDPKDRWIAVRRVFDWWGNNFIVEFFDKVDDPTNYRLIESIVDDENLKANGFQAVGQIAGAKISFNQADNPTENILNGKIIFKQSIGAFTPAENIINVLEFDPSLVSTSLFGGDN</sequence>
<dbReference type="PANTHER" id="PTHR35861">
    <property type="match status" value="1"/>
</dbReference>
<dbReference type="AlphaFoldDB" id="A0A1V4IW92"/>
<name>A0A1V4IW92_9CLOT</name>
<dbReference type="RefSeq" id="WP_079439074.1">
    <property type="nucleotide sequence ID" value="NZ_MZGT01000016.1"/>
</dbReference>
<evidence type="ECO:0000313" key="2">
    <source>
        <dbReference type="Proteomes" id="UP000191056"/>
    </source>
</evidence>
<protein>
    <recommendedName>
        <fullName evidence="3">Phage tail sheath family protein</fullName>
    </recommendedName>
</protein>
<evidence type="ECO:0008006" key="3">
    <source>
        <dbReference type="Google" id="ProtNLM"/>
    </source>
</evidence>
<gene>
    <name evidence="1" type="ORF">CLCHR_15020</name>
</gene>
<accession>A0A1V4IW92</accession>
<comment type="caution">
    <text evidence="1">The sequence shown here is derived from an EMBL/GenBank/DDBJ whole genome shotgun (WGS) entry which is preliminary data.</text>
</comment>